<gene>
    <name evidence="6" type="ORF">NQ315_009790</name>
</gene>
<dbReference type="GO" id="GO:0061929">
    <property type="term" value="F:gamma-glutamylaminecyclotransferase activity"/>
    <property type="evidence" value="ECO:0007669"/>
    <property type="project" value="InterPro"/>
</dbReference>
<dbReference type="EMBL" id="JANEYG010000001">
    <property type="protein sequence ID" value="KAJ8925938.1"/>
    <property type="molecule type" value="Genomic_DNA"/>
</dbReference>
<dbReference type="InterPro" id="IPR039126">
    <property type="entry name" value="GGACT"/>
</dbReference>
<dbReference type="InterPro" id="IPR013024">
    <property type="entry name" value="GGCT-like"/>
</dbReference>
<evidence type="ECO:0000256" key="4">
    <source>
        <dbReference type="SAM" id="MobiDB-lite"/>
    </source>
</evidence>
<evidence type="ECO:0000256" key="3">
    <source>
        <dbReference type="RuleBase" id="RU367036"/>
    </source>
</evidence>
<evidence type="ECO:0000256" key="1">
    <source>
        <dbReference type="ARBA" id="ARBA00008861"/>
    </source>
</evidence>
<dbReference type="InterPro" id="IPR009288">
    <property type="entry name" value="AIG2-like_dom"/>
</dbReference>
<keyword evidence="7" id="KW-1185">Reference proteome</keyword>
<name>A0AAV8WHU6_9CUCU</name>
<feature type="region of interest" description="Disordered" evidence="4">
    <location>
        <begin position="138"/>
        <end position="159"/>
    </location>
</feature>
<dbReference type="SUPFAM" id="SSF110857">
    <property type="entry name" value="Gamma-glutamyl cyclotransferase-like"/>
    <property type="match status" value="1"/>
</dbReference>
<dbReference type="InterPro" id="IPR036568">
    <property type="entry name" value="GGCT-like_sf"/>
</dbReference>
<evidence type="ECO:0000256" key="2">
    <source>
        <dbReference type="PIRSR" id="PIRSR639126-1"/>
    </source>
</evidence>
<dbReference type="Gene3D" id="3.10.490.10">
    <property type="entry name" value="Gamma-glutamyl cyclotransferase-like"/>
    <property type="match status" value="1"/>
</dbReference>
<reference evidence="6 7" key="1">
    <citation type="journal article" date="2023" name="Insect Mol. Biol.">
        <title>Genome sequencing provides insights into the evolution of gene families encoding plant cell wall-degrading enzymes in longhorned beetles.</title>
        <authorList>
            <person name="Shin N.R."/>
            <person name="Okamura Y."/>
            <person name="Kirsch R."/>
            <person name="Pauchet Y."/>
        </authorList>
    </citation>
    <scope>NUCLEOTIDE SEQUENCE [LARGE SCALE GENOMIC DNA]</scope>
    <source>
        <strain evidence="6">EAD_L_NR</strain>
    </source>
</reference>
<organism evidence="6 7">
    <name type="scientific">Exocentrus adspersus</name>
    <dbReference type="NCBI Taxonomy" id="1586481"/>
    <lineage>
        <taxon>Eukaryota</taxon>
        <taxon>Metazoa</taxon>
        <taxon>Ecdysozoa</taxon>
        <taxon>Arthropoda</taxon>
        <taxon>Hexapoda</taxon>
        <taxon>Insecta</taxon>
        <taxon>Pterygota</taxon>
        <taxon>Neoptera</taxon>
        <taxon>Endopterygota</taxon>
        <taxon>Coleoptera</taxon>
        <taxon>Polyphaga</taxon>
        <taxon>Cucujiformia</taxon>
        <taxon>Chrysomeloidea</taxon>
        <taxon>Cerambycidae</taxon>
        <taxon>Lamiinae</taxon>
        <taxon>Acanthocinini</taxon>
        <taxon>Exocentrus</taxon>
    </lineage>
</organism>
<proteinExistence type="inferred from homology"/>
<dbReference type="PANTHER" id="PTHR12510">
    <property type="entry name" value="TROPONIN C-AKIN-1 PROTEIN"/>
    <property type="match status" value="1"/>
</dbReference>
<feature type="domain" description="Gamma-glutamylcyclotransferase AIG2-like" evidence="5">
    <location>
        <begin position="14"/>
        <end position="132"/>
    </location>
</feature>
<dbReference type="GO" id="GO:0005829">
    <property type="term" value="C:cytosol"/>
    <property type="evidence" value="ECO:0007669"/>
    <property type="project" value="TreeGrafter"/>
</dbReference>
<dbReference type="AlphaFoldDB" id="A0AAV8WHU6"/>
<sequence>MASPPVAPGKLYKVFVYGTLKRGEPNHNWFCSDREGYYKFLYEAKTVEKFPLIIGTKYNIPLLLYNPGTGNHVRGEVYEVDDRVLAKLDILEDHPNYYVRNLYDVEVINETKDVANVWIYLIKNFRQELLDETFYESYSSSGSHGRRYVESEDSSLDDL</sequence>
<dbReference type="Proteomes" id="UP001159042">
    <property type="component" value="Unassembled WGS sequence"/>
</dbReference>
<evidence type="ECO:0000259" key="5">
    <source>
        <dbReference type="Pfam" id="PF06094"/>
    </source>
</evidence>
<comment type="similarity">
    <text evidence="1 3">Belongs to the gamma-glutamylcyclotransferase family.</text>
</comment>
<evidence type="ECO:0000313" key="7">
    <source>
        <dbReference type="Proteomes" id="UP001159042"/>
    </source>
</evidence>
<dbReference type="CDD" id="cd06661">
    <property type="entry name" value="GGCT_like"/>
    <property type="match status" value="1"/>
</dbReference>
<dbReference type="PANTHER" id="PTHR12510:SF4">
    <property type="entry name" value="GAMMA-GLUTAMYLAMINECYCLOTRANSFERASE"/>
    <property type="match status" value="1"/>
</dbReference>
<dbReference type="Pfam" id="PF06094">
    <property type="entry name" value="GGACT"/>
    <property type="match status" value="1"/>
</dbReference>
<protein>
    <recommendedName>
        <fullName evidence="3">Gamma-glutamylcyclotransferase family protein</fullName>
    </recommendedName>
</protein>
<accession>A0AAV8WHU6</accession>
<feature type="active site" description="Proton acceptor" evidence="2">
    <location>
        <position position="92"/>
    </location>
</feature>
<evidence type="ECO:0000313" key="6">
    <source>
        <dbReference type="EMBL" id="KAJ8925938.1"/>
    </source>
</evidence>
<comment type="caution">
    <text evidence="6">The sequence shown here is derived from an EMBL/GenBank/DDBJ whole genome shotgun (WGS) entry which is preliminary data.</text>
</comment>